<keyword evidence="3" id="KW-1185">Reference proteome</keyword>
<feature type="region of interest" description="Disordered" evidence="1">
    <location>
        <begin position="111"/>
        <end position="131"/>
    </location>
</feature>
<protein>
    <submittedName>
        <fullName evidence="2">Uncharacterized protein</fullName>
    </submittedName>
</protein>
<organism evidence="2 3">
    <name type="scientific">Desulfosarcina widdelii</name>
    <dbReference type="NCBI Taxonomy" id="947919"/>
    <lineage>
        <taxon>Bacteria</taxon>
        <taxon>Pseudomonadati</taxon>
        <taxon>Thermodesulfobacteriota</taxon>
        <taxon>Desulfobacteria</taxon>
        <taxon>Desulfobacterales</taxon>
        <taxon>Desulfosarcinaceae</taxon>
        <taxon>Desulfosarcina</taxon>
    </lineage>
</organism>
<accession>A0A5K7Z3K4</accession>
<dbReference type="EMBL" id="AP021875">
    <property type="protein sequence ID" value="BBO73054.1"/>
    <property type="molecule type" value="Genomic_DNA"/>
</dbReference>
<evidence type="ECO:0000313" key="3">
    <source>
        <dbReference type="Proteomes" id="UP000427769"/>
    </source>
</evidence>
<name>A0A5K7Z3K4_9BACT</name>
<reference evidence="2 3" key="1">
    <citation type="submission" date="2019-11" db="EMBL/GenBank/DDBJ databases">
        <title>Comparative genomics of hydrocarbon-degrading Desulfosarcina strains.</title>
        <authorList>
            <person name="Watanabe M."/>
            <person name="Kojima H."/>
            <person name="Fukui M."/>
        </authorList>
    </citation>
    <scope>NUCLEOTIDE SEQUENCE [LARGE SCALE GENOMIC DNA]</scope>
    <source>
        <strain evidence="2 3">PP31</strain>
    </source>
</reference>
<gene>
    <name evidence="2" type="ORF">DSCW_04710</name>
</gene>
<dbReference type="AlphaFoldDB" id="A0A5K7Z3K4"/>
<dbReference type="KEGG" id="dwd:DSCW_04710"/>
<proteinExistence type="predicted"/>
<evidence type="ECO:0000313" key="2">
    <source>
        <dbReference type="EMBL" id="BBO73054.1"/>
    </source>
</evidence>
<dbReference type="Proteomes" id="UP000427769">
    <property type="component" value="Chromosome"/>
</dbReference>
<evidence type="ECO:0000256" key="1">
    <source>
        <dbReference type="SAM" id="MobiDB-lite"/>
    </source>
</evidence>
<sequence>MIQSLIECTWDRVRDWKGLNTTGTHFGLPEVNMVHIYKIEHKIERCGRVGGTNIFNTGVLFAMDKLGIHNEGIIGKGVAMIPKGKQMIILLFMIEGASSANILDRQWDQVQSSQQQGHRRNNNHRCPEKETIHPWLDTYKQTLPITHI</sequence>